<keyword evidence="1" id="KW-1133">Transmembrane helix</keyword>
<dbReference type="EMBL" id="LNZB01000060">
    <property type="protein sequence ID" value="KTD75171.1"/>
    <property type="molecule type" value="Genomic_DNA"/>
</dbReference>
<dbReference type="STRING" id="66969.Lwal_3212"/>
<keyword evidence="1" id="KW-0472">Membrane</keyword>
<sequence length="211" mass="23495">MGKFFSTATKESDVDDRIQQAKLLLNKKSTEQQLLIEFMAELEGRVNQFKTELLSKRTGLYEKEQILKQYSKFANTLMKCVKFPEQADQAIESYLNNSYYPVAVNEYIKPNPAVTRASWLGLGLGVALLLASLPLFALNPIVGAVMLAIAVTVLLPSLFILLAPDSPDVVKKKEEERLLFKNASLFADPSISSTNVEAAFRDTDLTPAYLL</sequence>
<proteinExistence type="predicted"/>
<accession>A0A0W1A2C9</accession>
<name>A0A0W1A2C9_9GAMM</name>
<evidence type="ECO:0000313" key="3">
    <source>
        <dbReference type="Proteomes" id="UP000054729"/>
    </source>
</evidence>
<dbReference type="PATRIC" id="fig|66969.6.peg.3501"/>
<evidence type="ECO:0000256" key="1">
    <source>
        <dbReference type="SAM" id="Phobius"/>
    </source>
</evidence>
<dbReference type="Proteomes" id="UP000054729">
    <property type="component" value="Unassembled WGS sequence"/>
</dbReference>
<feature type="transmembrane region" description="Helical" evidence="1">
    <location>
        <begin position="144"/>
        <end position="163"/>
    </location>
</feature>
<evidence type="ECO:0000313" key="2">
    <source>
        <dbReference type="EMBL" id="KTD75171.1"/>
    </source>
</evidence>
<protein>
    <submittedName>
        <fullName evidence="2">23, 7 kDa protein</fullName>
    </submittedName>
</protein>
<keyword evidence="3" id="KW-1185">Reference proteome</keyword>
<organism evidence="2 3">
    <name type="scientific">Legionella waltersii</name>
    <dbReference type="NCBI Taxonomy" id="66969"/>
    <lineage>
        <taxon>Bacteria</taxon>
        <taxon>Pseudomonadati</taxon>
        <taxon>Pseudomonadota</taxon>
        <taxon>Gammaproteobacteria</taxon>
        <taxon>Legionellales</taxon>
        <taxon>Legionellaceae</taxon>
        <taxon>Legionella</taxon>
    </lineage>
</organism>
<dbReference type="OrthoDB" id="5653474at2"/>
<keyword evidence="1" id="KW-0812">Transmembrane</keyword>
<gene>
    <name evidence="2" type="ORF">Lwal_3212</name>
</gene>
<dbReference type="RefSeq" id="WP_058481792.1">
    <property type="nucleotide sequence ID" value="NZ_CAAAIQ010000005.1"/>
</dbReference>
<comment type="caution">
    <text evidence="2">The sequence shown here is derived from an EMBL/GenBank/DDBJ whole genome shotgun (WGS) entry which is preliminary data.</text>
</comment>
<feature type="transmembrane region" description="Helical" evidence="1">
    <location>
        <begin position="119"/>
        <end position="138"/>
    </location>
</feature>
<reference evidence="2 3" key="1">
    <citation type="submission" date="2015-11" db="EMBL/GenBank/DDBJ databases">
        <title>Genomic analysis of 38 Legionella species identifies large and diverse effector repertoires.</title>
        <authorList>
            <person name="Burstein D."/>
            <person name="Amaro F."/>
            <person name="Zusman T."/>
            <person name="Lifshitz Z."/>
            <person name="Cohen O."/>
            <person name="Gilbert J.A."/>
            <person name="Pupko T."/>
            <person name="Shuman H.A."/>
            <person name="Segal G."/>
        </authorList>
    </citation>
    <scope>NUCLEOTIDE SEQUENCE [LARGE SCALE GENOMIC DNA]</scope>
    <source>
        <strain evidence="2 3">ATCC 51914</strain>
    </source>
</reference>
<dbReference type="AlphaFoldDB" id="A0A0W1A2C9"/>